<feature type="transmembrane region" description="Helical" evidence="1">
    <location>
        <begin position="14"/>
        <end position="36"/>
    </location>
</feature>
<dbReference type="Pfam" id="PF07690">
    <property type="entry name" value="MFS_1"/>
    <property type="match status" value="1"/>
</dbReference>
<feature type="transmembrane region" description="Helical" evidence="1">
    <location>
        <begin position="108"/>
        <end position="127"/>
    </location>
</feature>
<dbReference type="Gene3D" id="1.20.1250.20">
    <property type="entry name" value="MFS general substrate transporter like domains"/>
    <property type="match status" value="1"/>
</dbReference>
<gene>
    <name evidence="2" type="ORF">E1261_11440</name>
</gene>
<keyword evidence="3" id="KW-1185">Reference proteome</keyword>
<feature type="transmembrane region" description="Helical" evidence="1">
    <location>
        <begin position="70"/>
        <end position="96"/>
    </location>
</feature>
<keyword evidence="1" id="KW-0472">Membrane</keyword>
<reference evidence="2 3" key="1">
    <citation type="submission" date="2019-03" db="EMBL/GenBank/DDBJ databases">
        <title>Draft genome sequences of novel Actinobacteria.</title>
        <authorList>
            <person name="Sahin N."/>
            <person name="Ay H."/>
            <person name="Saygin H."/>
        </authorList>
    </citation>
    <scope>NUCLEOTIDE SEQUENCE [LARGE SCALE GENOMIC DNA]</scope>
    <source>
        <strain evidence="2 3">JCM 30547</strain>
    </source>
</reference>
<dbReference type="InterPro" id="IPR036259">
    <property type="entry name" value="MFS_trans_sf"/>
</dbReference>
<feature type="transmembrane region" description="Helical" evidence="1">
    <location>
        <begin position="45"/>
        <end position="64"/>
    </location>
</feature>
<name>A0A4V2XRU7_9ACTN</name>
<keyword evidence="1" id="KW-1133">Transmembrane helix</keyword>
<dbReference type="AlphaFoldDB" id="A0A4V2XRU7"/>
<keyword evidence="1" id="KW-0812">Transmembrane</keyword>
<dbReference type="EMBL" id="SMKA01000035">
    <property type="protein sequence ID" value="TDC31285.1"/>
    <property type="molecule type" value="Genomic_DNA"/>
</dbReference>
<dbReference type="OrthoDB" id="9787815at2"/>
<dbReference type="InterPro" id="IPR011701">
    <property type="entry name" value="MFS"/>
</dbReference>
<comment type="caution">
    <text evidence="2">The sequence shown here is derived from an EMBL/GenBank/DDBJ whole genome shotgun (WGS) entry which is preliminary data.</text>
</comment>
<dbReference type="GO" id="GO:0022857">
    <property type="term" value="F:transmembrane transporter activity"/>
    <property type="evidence" value="ECO:0007669"/>
    <property type="project" value="InterPro"/>
</dbReference>
<dbReference type="SUPFAM" id="SSF103473">
    <property type="entry name" value="MFS general substrate transporter"/>
    <property type="match status" value="1"/>
</dbReference>
<feature type="transmembrane region" description="Helical" evidence="1">
    <location>
        <begin position="133"/>
        <end position="152"/>
    </location>
</feature>
<dbReference type="RefSeq" id="WP_132405647.1">
    <property type="nucleotide sequence ID" value="NZ_SMKA01000035.1"/>
</dbReference>
<protein>
    <submittedName>
        <fullName evidence="2">MFS transporter</fullName>
    </submittedName>
</protein>
<evidence type="ECO:0000313" key="2">
    <source>
        <dbReference type="EMBL" id="TDC31285.1"/>
    </source>
</evidence>
<accession>A0A4V2XRU7</accession>
<sequence length="167" mass="16841">MPMLVDAGWPPDRIGIVVGIVASTAGIAGAVGGGLLTRRYGRSRVLALSCAAQAVALSAFLPLSSGFAPLVFTVTVLGLFGGVYAAGSVAATTVIMDLSRRELAAGDFTILTSLGFFVSLAAGAISVTLANHLGYRPVLLAAITLVVTAAIANSRQPDPAGRSLSTR</sequence>
<proteinExistence type="predicted"/>
<evidence type="ECO:0000256" key="1">
    <source>
        <dbReference type="SAM" id="Phobius"/>
    </source>
</evidence>
<organism evidence="2 3">
    <name type="scientific">Kribbella albertanoniae</name>
    <dbReference type="NCBI Taxonomy" id="1266829"/>
    <lineage>
        <taxon>Bacteria</taxon>
        <taxon>Bacillati</taxon>
        <taxon>Actinomycetota</taxon>
        <taxon>Actinomycetes</taxon>
        <taxon>Propionibacteriales</taxon>
        <taxon>Kribbellaceae</taxon>
        <taxon>Kribbella</taxon>
    </lineage>
</organism>
<dbReference type="Proteomes" id="UP000295075">
    <property type="component" value="Unassembled WGS sequence"/>
</dbReference>
<evidence type="ECO:0000313" key="3">
    <source>
        <dbReference type="Proteomes" id="UP000295075"/>
    </source>
</evidence>